<evidence type="ECO:0000256" key="5">
    <source>
        <dbReference type="SAM" id="MobiDB-lite"/>
    </source>
</evidence>
<comment type="similarity">
    <text evidence="1">Belongs to the YABBY family.</text>
</comment>
<proteinExistence type="inferred from homology"/>
<dbReference type="GO" id="GO:0045165">
    <property type="term" value="P:cell fate commitment"/>
    <property type="evidence" value="ECO:0007669"/>
    <property type="project" value="TreeGrafter"/>
</dbReference>
<dbReference type="GO" id="GO:0008270">
    <property type="term" value="F:zinc ion binding"/>
    <property type="evidence" value="ECO:0007669"/>
    <property type="project" value="UniProtKB-KW"/>
</dbReference>
<keyword evidence="2" id="KW-0479">Metal-binding</keyword>
<feature type="region of interest" description="Disordered" evidence="5">
    <location>
        <begin position="43"/>
        <end position="68"/>
    </location>
</feature>
<evidence type="ECO:0000256" key="4">
    <source>
        <dbReference type="ARBA" id="ARBA00022833"/>
    </source>
</evidence>
<dbReference type="CDD" id="cd00084">
    <property type="entry name" value="HMG-box_SF"/>
    <property type="match status" value="1"/>
</dbReference>
<sequence length="68" mass="7551">MPKEVKAKVEKKVVASSKTGRALTPYNAFMKTELPKVKAAKPEISHREAFKTAASNWKNAPENPVNKK</sequence>
<gene>
    <name evidence="7" type="ORF">BDEG_24366</name>
</gene>
<accession>A0A177WKM9</accession>
<protein>
    <recommendedName>
        <fullName evidence="6">YABBY protein C-terminal domain-containing protein</fullName>
    </recommendedName>
</protein>
<dbReference type="Proteomes" id="UP000077115">
    <property type="component" value="Unassembled WGS sequence"/>
</dbReference>
<dbReference type="PANTHER" id="PTHR31675">
    <property type="entry name" value="PROTEIN YABBY 6-RELATED"/>
    <property type="match status" value="1"/>
</dbReference>
<evidence type="ECO:0000313" key="8">
    <source>
        <dbReference type="Proteomes" id="UP000077115"/>
    </source>
</evidence>
<name>A0A177WKM9_BATDL</name>
<dbReference type="Pfam" id="PF04690">
    <property type="entry name" value="YABBY"/>
    <property type="match status" value="1"/>
</dbReference>
<dbReference type="InterPro" id="IPR036910">
    <property type="entry name" value="HMG_box_dom_sf"/>
</dbReference>
<dbReference type="AlphaFoldDB" id="A0A177WKM9"/>
<dbReference type="OrthoDB" id="667577at2759"/>
<evidence type="ECO:0000256" key="2">
    <source>
        <dbReference type="ARBA" id="ARBA00022723"/>
    </source>
</evidence>
<keyword evidence="4" id="KW-0862">Zinc</keyword>
<dbReference type="SUPFAM" id="SSF47095">
    <property type="entry name" value="HMG-box"/>
    <property type="match status" value="1"/>
</dbReference>
<feature type="domain" description="YABBY protein C-terminal" evidence="6">
    <location>
        <begin position="15"/>
        <end position="65"/>
    </location>
</feature>
<evidence type="ECO:0000259" key="6">
    <source>
        <dbReference type="Pfam" id="PF04690"/>
    </source>
</evidence>
<evidence type="ECO:0000256" key="1">
    <source>
        <dbReference type="ARBA" id="ARBA00010325"/>
    </source>
</evidence>
<dbReference type="VEuPathDB" id="FungiDB:BDEG_24366"/>
<keyword evidence="3" id="KW-0863">Zinc-finger</keyword>
<evidence type="ECO:0000256" key="3">
    <source>
        <dbReference type="ARBA" id="ARBA00022771"/>
    </source>
</evidence>
<organism evidence="7 8">
    <name type="scientific">Batrachochytrium dendrobatidis (strain JEL423)</name>
    <dbReference type="NCBI Taxonomy" id="403673"/>
    <lineage>
        <taxon>Eukaryota</taxon>
        <taxon>Fungi</taxon>
        <taxon>Fungi incertae sedis</taxon>
        <taxon>Chytridiomycota</taxon>
        <taxon>Chytridiomycota incertae sedis</taxon>
        <taxon>Chytridiomycetes</taxon>
        <taxon>Rhizophydiales</taxon>
        <taxon>Rhizophydiales incertae sedis</taxon>
        <taxon>Batrachochytrium</taxon>
    </lineage>
</organism>
<dbReference type="Gene3D" id="1.10.30.10">
    <property type="entry name" value="High mobility group box domain"/>
    <property type="match status" value="1"/>
</dbReference>
<dbReference type="InterPro" id="IPR056775">
    <property type="entry name" value="YABBY_C"/>
</dbReference>
<dbReference type="InterPro" id="IPR006780">
    <property type="entry name" value="YABBY"/>
</dbReference>
<reference evidence="7 8" key="2">
    <citation type="submission" date="2016-05" db="EMBL/GenBank/DDBJ databases">
        <title>Lineage-specific infection strategies underlie the spectrum of fungal disease in amphibians.</title>
        <authorList>
            <person name="Cuomo C.A."/>
            <person name="Farrer R.A."/>
            <person name="James T."/>
            <person name="Longcore J."/>
            <person name="Birren B."/>
        </authorList>
    </citation>
    <scope>NUCLEOTIDE SEQUENCE [LARGE SCALE GENOMIC DNA]</scope>
    <source>
        <strain evidence="7 8">JEL423</strain>
    </source>
</reference>
<dbReference type="GO" id="GO:0005634">
    <property type="term" value="C:nucleus"/>
    <property type="evidence" value="ECO:0007669"/>
    <property type="project" value="TreeGrafter"/>
</dbReference>
<dbReference type="PANTHER" id="PTHR31675:SF1">
    <property type="entry name" value="PROTEIN CRABS CLAW"/>
    <property type="match status" value="1"/>
</dbReference>
<dbReference type="EMBL" id="DS022304">
    <property type="protein sequence ID" value="OAJ40659.1"/>
    <property type="molecule type" value="Genomic_DNA"/>
</dbReference>
<evidence type="ECO:0000313" key="7">
    <source>
        <dbReference type="EMBL" id="OAJ40659.1"/>
    </source>
</evidence>
<reference evidence="7 8" key="1">
    <citation type="submission" date="2006-10" db="EMBL/GenBank/DDBJ databases">
        <title>The Genome Sequence of Batrachochytrium dendrobatidis JEL423.</title>
        <authorList>
            <consortium name="The Broad Institute Genome Sequencing Platform"/>
            <person name="Birren B."/>
            <person name="Lander E."/>
            <person name="Galagan J."/>
            <person name="Cuomo C."/>
            <person name="Devon K."/>
            <person name="Jaffe D."/>
            <person name="Butler J."/>
            <person name="Alvarez P."/>
            <person name="Gnerre S."/>
            <person name="Grabherr M."/>
            <person name="Kleber M."/>
            <person name="Mauceli E."/>
            <person name="Brockman W."/>
            <person name="Young S."/>
            <person name="LaButti K."/>
            <person name="Sykes S."/>
            <person name="DeCaprio D."/>
            <person name="Crawford M."/>
            <person name="Koehrsen M."/>
            <person name="Engels R."/>
            <person name="Montgomery P."/>
            <person name="Pearson M."/>
            <person name="Howarth C."/>
            <person name="Larson L."/>
            <person name="White J."/>
            <person name="O'Leary S."/>
            <person name="Kodira C."/>
            <person name="Zeng Q."/>
            <person name="Yandava C."/>
            <person name="Alvarado L."/>
            <person name="Longcore J."/>
            <person name="James T."/>
        </authorList>
    </citation>
    <scope>NUCLEOTIDE SEQUENCE [LARGE SCALE GENOMIC DNA]</scope>
    <source>
        <strain evidence="7 8">JEL423</strain>
    </source>
</reference>